<dbReference type="AlphaFoldDB" id="A0AAD9K8E6"/>
<comment type="caution">
    <text evidence="2">The sequence shown here is derived from an EMBL/GenBank/DDBJ whole genome shotgun (WGS) entry which is preliminary data.</text>
</comment>
<accession>A0AAD9K8E6</accession>
<evidence type="ECO:0000256" key="1">
    <source>
        <dbReference type="SAM" id="MobiDB-lite"/>
    </source>
</evidence>
<proteinExistence type="predicted"/>
<evidence type="ECO:0000313" key="3">
    <source>
        <dbReference type="Proteomes" id="UP001209878"/>
    </source>
</evidence>
<keyword evidence="3" id="KW-1185">Reference proteome</keyword>
<name>A0AAD9K8E6_RIDPI</name>
<protein>
    <submittedName>
        <fullName evidence="2">Uncharacterized protein</fullName>
    </submittedName>
</protein>
<reference evidence="2" key="1">
    <citation type="journal article" date="2023" name="Mol. Biol. Evol.">
        <title>Third-Generation Sequencing Reveals the Adaptive Role of the Epigenome in Three Deep-Sea Polychaetes.</title>
        <authorList>
            <person name="Perez M."/>
            <person name="Aroh O."/>
            <person name="Sun Y."/>
            <person name="Lan Y."/>
            <person name="Juniper S.K."/>
            <person name="Young C.R."/>
            <person name="Angers B."/>
            <person name="Qian P.Y."/>
        </authorList>
    </citation>
    <scope>NUCLEOTIDE SEQUENCE</scope>
    <source>
        <strain evidence="2">R07B-5</strain>
    </source>
</reference>
<sequence>MPVAEKVKKKGKHKTAPSPEQEEAANGDDGNILATPGEETKREGSMISVKEAADTLDSTDMVSGNISWLTQTLRPPMAWCFLLLPHPDPLQQPPAQPLQLLSSQPQLLPAQPQLLPAQPQLLLAQPQLLPAQPQLLPAQPQLLLAQPQLLLAQPQLLSTRPQLLIAQPQLLSTRPLPPDLCPVVCVHPQQGPGHMVVSQGCDLGVQPVVPLKFSGRTGWAQPQWRPSPSLGPPPRAVWLPCSRRRLGQWMRGRKEMFSVLSLH</sequence>
<dbReference type="Proteomes" id="UP001209878">
    <property type="component" value="Unassembled WGS sequence"/>
</dbReference>
<feature type="region of interest" description="Disordered" evidence="1">
    <location>
        <begin position="1"/>
        <end position="45"/>
    </location>
</feature>
<evidence type="ECO:0000313" key="2">
    <source>
        <dbReference type="EMBL" id="KAK2166983.1"/>
    </source>
</evidence>
<dbReference type="EMBL" id="JAODUO010001293">
    <property type="protein sequence ID" value="KAK2166983.1"/>
    <property type="molecule type" value="Genomic_DNA"/>
</dbReference>
<gene>
    <name evidence="2" type="ORF">NP493_1294g01086</name>
</gene>
<organism evidence="2 3">
    <name type="scientific">Ridgeia piscesae</name>
    <name type="common">Tubeworm</name>
    <dbReference type="NCBI Taxonomy" id="27915"/>
    <lineage>
        <taxon>Eukaryota</taxon>
        <taxon>Metazoa</taxon>
        <taxon>Spiralia</taxon>
        <taxon>Lophotrochozoa</taxon>
        <taxon>Annelida</taxon>
        <taxon>Polychaeta</taxon>
        <taxon>Sedentaria</taxon>
        <taxon>Canalipalpata</taxon>
        <taxon>Sabellida</taxon>
        <taxon>Siboglinidae</taxon>
        <taxon>Ridgeia</taxon>
    </lineage>
</organism>